<dbReference type="GO" id="GO:0032259">
    <property type="term" value="P:methylation"/>
    <property type="evidence" value="ECO:0007669"/>
    <property type="project" value="UniProtKB-KW"/>
</dbReference>
<dbReference type="AlphaFoldDB" id="A0A318K8F5"/>
<evidence type="ECO:0000313" key="2">
    <source>
        <dbReference type="Proteomes" id="UP000247569"/>
    </source>
</evidence>
<keyword evidence="2" id="KW-1185">Reference proteome</keyword>
<evidence type="ECO:0000313" key="1">
    <source>
        <dbReference type="EMBL" id="PXX69243.1"/>
    </source>
</evidence>
<dbReference type="GO" id="GO:0008168">
    <property type="term" value="F:methyltransferase activity"/>
    <property type="evidence" value="ECO:0007669"/>
    <property type="project" value="UniProtKB-KW"/>
</dbReference>
<dbReference type="PIRSF" id="PIRSF017393">
    <property type="entry name" value="MTase_SAV2177"/>
    <property type="match status" value="1"/>
</dbReference>
<proteinExistence type="predicted"/>
<accession>A0A318K8F5</accession>
<keyword evidence="1" id="KW-0489">Methyltransferase</keyword>
<reference evidence="1 2" key="1">
    <citation type="submission" date="2018-05" db="EMBL/GenBank/DDBJ databases">
        <title>Genomic Encyclopedia of Type Strains, Phase IV (KMG-IV): sequencing the most valuable type-strain genomes for metagenomic binning, comparative biology and taxonomic classification.</title>
        <authorList>
            <person name="Goeker M."/>
        </authorList>
    </citation>
    <scope>NUCLEOTIDE SEQUENCE [LARGE SCALE GENOMIC DNA]</scope>
    <source>
        <strain evidence="1 2">DSM 44704</strain>
    </source>
</reference>
<name>A0A318K8F5_9NOCA</name>
<dbReference type="Pfam" id="PF04672">
    <property type="entry name" value="Methyltransf_19"/>
    <property type="match status" value="1"/>
</dbReference>
<dbReference type="CDD" id="cd02440">
    <property type="entry name" value="AdoMet_MTases"/>
    <property type="match status" value="1"/>
</dbReference>
<sequence length="267" mass="29460">MTNSESAPVEFDVSKPSISRVYDALLGGKDYYPSDEHVLEHLRETMPEVDELAKLNRAVLGRGVRYLAGVAGLKQYLDLGAGLPTMENTHQVAQSYQPDAQVVYVDNDPIVLAHGRALLGENGLTRVITADLRDPAAVLAHPDVQKMIDFSQPVAIMLVGMLHHLHDDEDPEGVVDGYLDAVPVGSHLFITHFLHTGDESRALERSFLDFLGTGRFRTREEILRLFRGCELVEPGLVPLSHWRPDGIVRDKLTLVEEIIVGGIAVKS</sequence>
<gene>
    <name evidence="1" type="ORF">DFR70_102932</name>
</gene>
<dbReference type="Gene3D" id="3.40.50.150">
    <property type="entry name" value="Vaccinia Virus protein VP39"/>
    <property type="match status" value="1"/>
</dbReference>
<comment type="caution">
    <text evidence="1">The sequence shown here is derived from an EMBL/GenBank/DDBJ whole genome shotgun (WGS) entry which is preliminary data.</text>
</comment>
<dbReference type="OrthoDB" id="4134439at2"/>
<dbReference type="Proteomes" id="UP000247569">
    <property type="component" value="Unassembled WGS sequence"/>
</dbReference>
<keyword evidence="1" id="KW-0808">Transferase</keyword>
<dbReference type="InterPro" id="IPR006764">
    <property type="entry name" value="SAM_dep_MeTrfase_SAV2177_type"/>
</dbReference>
<dbReference type="SUPFAM" id="SSF53335">
    <property type="entry name" value="S-adenosyl-L-methionine-dependent methyltransferases"/>
    <property type="match status" value="1"/>
</dbReference>
<protein>
    <submittedName>
        <fullName evidence="1">S-adenosyl methyltransferase</fullName>
    </submittedName>
</protein>
<dbReference type="RefSeq" id="WP_040737867.1">
    <property type="nucleotide sequence ID" value="NZ_QJKF01000002.1"/>
</dbReference>
<dbReference type="EMBL" id="QJKF01000002">
    <property type="protein sequence ID" value="PXX69243.1"/>
    <property type="molecule type" value="Genomic_DNA"/>
</dbReference>
<organism evidence="1 2">
    <name type="scientific">Nocardia tenerifensis</name>
    <dbReference type="NCBI Taxonomy" id="228006"/>
    <lineage>
        <taxon>Bacteria</taxon>
        <taxon>Bacillati</taxon>
        <taxon>Actinomycetota</taxon>
        <taxon>Actinomycetes</taxon>
        <taxon>Mycobacteriales</taxon>
        <taxon>Nocardiaceae</taxon>
        <taxon>Nocardia</taxon>
    </lineage>
</organism>
<dbReference type="InterPro" id="IPR029063">
    <property type="entry name" value="SAM-dependent_MTases_sf"/>
</dbReference>